<evidence type="ECO:0000256" key="9">
    <source>
        <dbReference type="ARBA" id="ARBA00023285"/>
    </source>
</evidence>
<evidence type="ECO:0000259" key="14">
    <source>
        <dbReference type="Pfam" id="PF02867"/>
    </source>
</evidence>
<feature type="domain" description="Ribonucleotide reductase large subunit C-terminal" evidence="14">
    <location>
        <begin position="734"/>
        <end position="821"/>
    </location>
</feature>
<comment type="function">
    <text evidence="10">Catalyzes the reduction of ribonucleotides to deoxyribonucleotides. May function to provide a pool of deoxyribonucleotide precursors for DNA repair during oxygen limitation and/or for immediate growth after restoration of oxygen.</text>
</comment>
<dbReference type="GO" id="GO:0031419">
    <property type="term" value="F:cobalamin binding"/>
    <property type="evidence" value="ECO:0007669"/>
    <property type="project" value="UniProtKB-KW"/>
</dbReference>
<protein>
    <recommendedName>
        <fullName evidence="4">Vitamin B12-dependent ribonucleotide reductase</fullName>
        <ecNumber evidence="3">1.17.4.1</ecNumber>
    </recommendedName>
    <alternativeName>
        <fullName evidence="11">Ribonucleoside-diphosphate reductase NrdJ</fullName>
    </alternativeName>
</protein>
<dbReference type="GO" id="GO:0000166">
    <property type="term" value="F:nucleotide binding"/>
    <property type="evidence" value="ECO:0007669"/>
    <property type="project" value="UniProtKB-KW"/>
</dbReference>
<feature type="compositionally biased region" description="Basic and acidic residues" evidence="13">
    <location>
        <begin position="9"/>
        <end position="26"/>
    </location>
</feature>
<name>A0AA35SNU2_GEOBA</name>
<gene>
    <name evidence="16" type="ORF">GBAR_LOCUS18905</name>
</gene>
<dbReference type="AlphaFoldDB" id="A0AA35SNU2"/>
<evidence type="ECO:0000256" key="10">
    <source>
        <dbReference type="ARBA" id="ARBA00025437"/>
    </source>
</evidence>
<dbReference type="InterPro" id="IPR013344">
    <property type="entry name" value="RNR_NrdJ/NrdZ"/>
</dbReference>
<evidence type="ECO:0000256" key="3">
    <source>
        <dbReference type="ARBA" id="ARBA00012274"/>
    </source>
</evidence>
<dbReference type="Pfam" id="PF02867">
    <property type="entry name" value="Ribonuc_red_lgC"/>
    <property type="match status" value="2"/>
</dbReference>
<feature type="compositionally biased region" description="Polar residues" evidence="13">
    <location>
        <begin position="826"/>
        <end position="838"/>
    </location>
</feature>
<dbReference type="NCBIfam" id="TIGR02504">
    <property type="entry name" value="NrdJ_Z"/>
    <property type="match status" value="1"/>
</dbReference>
<evidence type="ECO:0000256" key="2">
    <source>
        <dbReference type="ARBA" id="ARBA00007405"/>
    </source>
</evidence>
<reference evidence="16" key="1">
    <citation type="submission" date="2023-03" db="EMBL/GenBank/DDBJ databases">
        <authorList>
            <person name="Steffen K."/>
            <person name="Cardenas P."/>
        </authorList>
    </citation>
    <scope>NUCLEOTIDE SEQUENCE</scope>
</reference>
<evidence type="ECO:0000313" key="16">
    <source>
        <dbReference type="EMBL" id="CAI8033525.1"/>
    </source>
</evidence>
<evidence type="ECO:0000259" key="15">
    <source>
        <dbReference type="Pfam" id="PF08471"/>
    </source>
</evidence>
<comment type="similarity">
    <text evidence="2">Belongs to the ribonucleoside diphosphate reductase class-2 family.</text>
</comment>
<dbReference type="EMBL" id="CASHTH010002675">
    <property type="protein sequence ID" value="CAI8033525.1"/>
    <property type="molecule type" value="Genomic_DNA"/>
</dbReference>
<feature type="domain" description="Ribonucleotide reductase large subunit C-terminal" evidence="14">
    <location>
        <begin position="193"/>
        <end position="662"/>
    </location>
</feature>
<dbReference type="GO" id="GO:0050897">
    <property type="term" value="F:cobalt ion binding"/>
    <property type="evidence" value="ECO:0007669"/>
    <property type="project" value="InterPro"/>
</dbReference>
<feature type="region of interest" description="Disordered" evidence="13">
    <location>
        <begin position="1"/>
        <end position="28"/>
    </location>
</feature>
<evidence type="ECO:0000256" key="7">
    <source>
        <dbReference type="ARBA" id="ARBA00023002"/>
    </source>
</evidence>
<evidence type="ECO:0000256" key="11">
    <source>
        <dbReference type="ARBA" id="ARBA00033050"/>
    </source>
</evidence>
<organism evidence="16 17">
    <name type="scientific">Geodia barretti</name>
    <name type="common">Barrett's horny sponge</name>
    <dbReference type="NCBI Taxonomy" id="519541"/>
    <lineage>
        <taxon>Eukaryota</taxon>
        <taxon>Metazoa</taxon>
        <taxon>Porifera</taxon>
        <taxon>Demospongiae</taxon>
        <taxon>Heteroscleromorpha</taxon>
        <taxon>Tetractinellida</taxon>
        <taxon>Astrophorina</taxon>
        <taxon>Geodiidae</taxon>
        <taxon>Geodia</taxon>
    </lineage>
</organism>
<feature type="region of interest" description="Disordered" evidence="13">
    <location>
        <begin position="825"/>
        <end position="845"/>
    </location>
</feature>
<dbReference type="InterPro" id="IPR013678">
    <property type="entry name" value="RNR_2_N"/>
</dbReference>
<dbReference type="InterPro" id="IPR000788">
    <property type="entry name" value="RNR_lg_C"/>
</dbReference>
<evidence type="ECO:0000256" key="1">
    <source>
        <dbReference type="ARBA" id="ARBA00001922"/>
    </source>
</evidence>
<evidence type="ECO:0000256" key="4">
    <source>
        <dbReference type="ARBA" id="ARBA00014409"/>
    </source>
</evidence>
<dbReference type="PANTHER" id="PTHR43371">
    <property type="entry name" value="VITAMIN B12-DEPENDENT RIBONUCLEOTIDE REDUCTASE"/>
    <property type="match status" value="1"/>
</dbReference>
<dbReference type="SUPFAM" id="SSF51998">
    <property type="entry name" value="PFL-like glycyl radical enzymes"/>
    <property type="match status" value="1"/>
</dbReference>
<keyword evidence="8" id="KW-1015">Disulfide bond</keyword>
<dbReference type="EC" id="1.17.4.1" evidence="3"/>
<accession>A0AA35SNU2</accession>
<dbReference type="Pfam" id="PF08471">
    <property type="entry name" value="Ribonuc_red_2_N"/>
    <property type="match status" value="1"/>
</dbReference>
<keyword evidence="6" id="KW-0547">Nucleotide-binding</keyword>
<evidence type="ECO:0000256" key="6">
    <source>
        <dbReference type="ARBA" id="ARBA00022741"/>
    </source>
</evidence>
<dbReference type="PRINTS" id="PR01183">
    <property type="entry name" value="RIBORDTASEM1"/>
</dbReference>
<dbReference type="GO" id="GO:0004748">
    <property type="term" value="F:ribonucleoside-diphosphate reductase activity, thioredoxin disulfide as acceptor"/>
    <property type="evidence" value="ECO:0007669"/>
    <property type="project" value="UniProtKB-EC"/>
</dbReference>
<feature type="domain" description="Ribonucleotide reductase class II vitamin B12-dependent N-terminal" evidence="15">
    <location>
        <begin position="51"/>
        <end position="144"/>
    </location>
</feature>
<proteinExistence type="inferred from homology"/>
<dbReference type="CDD" id="cd02888">
    <property type="entry name" value="RNR_II_dimer"/>
    <property type="match status" value="1"/>
</dbReference>
<dbReference type="NCBIfam" id="NF005122">
    <property type="entry name" value="PRK06556.1"/>
    <property type="match status" value="1"/>
</dbReference>
<keyword evidence="7" id="KW-0560">Oxidoreductase</keyword>
<dbReference type="Gene3D" id="3.20.70.20">
    <property type="match status" value="2"/>
</dbReference>
<evidence type="ECO:0000256" key="5">
    <source>
        <dbReference type="ARBA" id="ARBA00022628"/>
    </source>
</evidence>
<dbReference type="InterPro" id="IPR050862">
    <property type="entry name" value="RdRp_reductase_class-2"/>
</dbReference>
<evidence type="ECO:0000256" key="13">
    <source>
        <dbReference type="SAM" id="MobiDB-lite"/>
    </source>
</evidence>
<evidence type="ECO:0000313" key="17">
    <source>
        <dbReference type="Proteomes" id="UP001174909"/>
    </source>
</evidence>
<evidence type="ECO:0000256" key="12">
    <source>
        <dbReference type="ARBA" id="ARBA00047754"/>
    </source>
</evidence>
<evidence type="ECO:0000256" key="8">
    <source>
        <dbReference type="ARBA" id="ARBA00023157"/>
    </source>
</evidence>
<keyword evidence="9" id="KW-0170">Cobalt</keyword>
<dbReference type="Proteomes" id="UP001174909">
    <property type="component" value="Unassembled WGS sequence"/>
</dbReference>
<comment type="cofactor">
    <cofactor evidence="1">
        <name>adenosylcob(III)alamin</name>
        <dbReference type="ChEBI" id="CHEBI:18408"/>
    </cofactor>
</comment>
<keyword evidence="5" id="KW-0846">Cobalamin</keyword>
<dbReference type="PANTHER" id="PTHR43371:SF1">
    <property type="entry name" value="RIBONUCLEOSIDE-DIPHOSPHATE REDUCTASE"/>
    <property type="match status" value="1"/>
</dbReference>
<sequence>MSMTVDNPKGVDEEAISPKHSNEGDRTGLTFTPYFTTSGVHPYDLLEWERRDAVIYNEKGDVIFKQEQVEVPASWTQLATDIASSKYFRKAGVPGAESEDSARQLVTRVARTLRRAGEELGGYFATPEDAETFEMELTHILVTQRGAFNSPVWFNCGLWHEYNIEGGGGNYYWDRDAQEVKVTTNAYEHPQNSACFIQSVDDSLDSMLELQRSEVRLFKYGSGTGSNFSKVRAKGELLSGGGESSGVLSFLEGFDRWAGSIKSGGTTRRAAKMVILDMDHPEIADYIDWKLREENKAKALIAAGYPADFNGEAYSTVSGQNSNNSVRIPDDFMNAYLQGDSWKTTYRTSGEVADEYDARTLMEKIAYAAWACADPGVQFDSTIQKWHTCKNTGRINASNPCSEYLFLDDSACNLASINLAKFLRDDNTFDIEGFRATVRVFATAMEIIVDLSSYPTEGIAQRSHEYRPLGLGYANLGALLMRLGIPYDSDQAYAYAGAITAILSGKGYQTSAEIAGSIGPFAGYVKNSDTMLDVMRMHRDAAYSIDSIACPPDLLEAAKADWDVCLEKGERWGYRNSQISVIAPTGTISFLMDCDTTGIEPEFALVKFKKLAGGGYMKIVNQSVRDALYNLDYTLQQTEAIIKYLIGTGTFEGTPHINADTLKRKGFTQKDIAHVAEMLPSAFDLNLAFAPGFLGEECLKRLGITEEAAADPSFNLLPAIGFSEDEISIAEEVICGTGTIEGAPHLSPTHYPVFDCAVQCGKHGTRYINHMGPLKMMAAVQPFISGAISKTVNVPRDATVDDIKTLYMEAWRRGVKCLAVYRDGSKGSQPLSTRSQQDAESETDKAIADALTERPIRKRLSDTRLLLRTNLALVVMKATSMLGFMKMVTLEKSSSA</sequence>
<keyword evidence="17" id="KW-1185">Reference proteome</keyword>
<comment type="caution">
    <text evidence="16">The sequence shown here is derived from an EMBL/GenBank/DDBJ whole genome shotgun (WGS) entry which is preliminary data.</text>
</comment>
<comment type="catalytic activity">
    <reaction evidence="12">
        <text>a 2'-deoxyribonucleoside 5'-diphosphate + [thioredoxin]-disulfide + H2O = a ribonucleoside 5'-diphosphate + [thioredoxin]-dithiol</text>
        <dbReference type="Rhea" id="RHEA:23252"/>
        <dbReference type="Rhea" id="RHEA-COMP:10698"/>
        <dbReference type="Rhea" id="RHEA-COMP:10700"/>
        <dbReference type="ChEBI" id="CHEBI:15377"/>
        <dbReference type="ChEBI" id="CHEBI:29950"/>
        <dbReference type="ChEBI" id="CHEBI:50058"/>
        <dbReference type="ChEBI" id="CHEBI:57930"/>
        <dbReference type="ChEBI" id="CHEBI:73316"/>
        <dbReference type="EC" id="1.17.4.1"/>
    </reaction>
</comment>